<dbReference type="AlphaFoldDB" id="A0A4Z2EAJ4"/>
<organism evidence="1 2">
    <name type="scientific">Liparis tanakae</name>
    <name type="common">Tanaka's snailfish</name>
    <dbReference type="NCBI Taxonomy" id="230148"/>
    <lineage>
        <taxon>Eukaryota</taxon>
        <taxon>Metazoa</taxon>
        <taxon>Chordata</taxon>
        <taxon>Craniata</taxon>
        <taxon>Vertebrata</taxon>
        <taxon>Euteleostomi</taxon>
        <taxon>Actinopterygii</taxon>
        <taxon>Neopterygii</taxon>
        <taxon>Teleostei</taxon>
        <taxon>Neoteleostei</taxon>
        <taxon>Acanthomorphata</taxon>
        <taxon>Eupercaria</taxon>
        <taxon>Perciformes</taxon>
        <taxon>Cottioidei</taxon>
        <taxon>Cottales</taxon>
        <taxon>Liparidae</taxon>
        <taxon>Liparis</taxon>
    </lineage>
</organism>
<reference evidence="1 2" key="1">
    <citation type="submission" date="2019-03" db="EMBL/GenBank/DDBJ databases">
        <title>First draft genome of Liparis tanakae, snailfish: a comprehensive survey of snailfish specific genes.</title>
        <authorList>
            <person name="Kim W."/>
            <person name="Song I."/>
            <person name="Jeong J.-H."/>
            <person name="Kim D."/>
            <person name="Kim S."/>
            <person name="Ryu S."/>
            <person name="Song J.Y."/>
            <person name="Lee S.K."/>
        </authorList>
    </citation>
    <scope>NUCLEOTIDE SEQUENCE [LARGE SCALE GENOMIC DNA]</scope>
    <source>
        <tissue evidence="1">Muscle</tissue>
    </source>
</reference>
<gene>
    <name evidence="1" type="primary">TEX11_0</name>
    <name evidence="1" type="ORF">EYF80_064289</name>
</gene>
<proteinExistence type="predicted"/>
<dbReference type="Proteomes" id="UP000314294">
    <property type="component" value="Unassembled WGS sequence"/>
</dbReference>
<keyword evidence="2" id="KW-1185">Reference proteome</keyword>
<dbReference type="EMBL" id="SRLO01012168">
    <property type="protein sequence ID" value="TNN25580.1"/>
    <property type="molecule type" value="Genomic_DNA"/>
</dbReference>
<comment type="caution">
    <text evidence="1">The sequence shown here is derived from an EMBL/GenBank/DDBJ whole genome shotgun (WGS) entry which is preliminary data.</text>
</comment>
<dbReference type="PANTHER" id="PTHR38487">
    <property type="entry name" value="TESTIS EXPRESSED 11"/>
    <property type="match status" value="1"/>
</dbReference>
<protein>
    <submittedName>
        <fullName evidence="1">Testis-expressed sequence 11 protein</fullName>
    </submittedName>
</protein>
<name>A0A4Z2EAJ4_9TELE</name>
<evidence type="ECO:0000313" key="1">
    <source>
        <dbReference type="EMBL" id="TNN25580.1"/>
    </source>
</evidence>
<accession>A0A4Z2EAJ4</accession>
<sequence length="188" mass="21510">MAYVLLRHCRGSGRAPYTSMIHWPIFHWKNGSLDVLLPYLKTALQKVSHQSRMTVERRAEEANWFRKIGTESLQSGMVCYHFNLLQHLHSVSWNSALQCESSPDRMRDFFVLSYQLCPSDRTLLMGQKTCLLMAAAASLELCRKSPHSAQTEQLTQALEYIQTCWEVWKTLKASGTLSSFLPELQPGS</sequence>
<evidence type="ECO:0000313" key="2">
    <source>
        <dbReference type="Proteomes" id="UP000314294"/>
    </source>
</evidence>
<dbReference type="PANTHER" id="PTHR38487:SF1">
    <property type="entry name" value="PROTEIN ZIP4 HOMOLOG"/>
    <property type="match status" value="1"/>
</dbReference>